<feature type="non-terminal residue" evidence="2">
    <location>
        <position position="1"/>
    </location>
</feature>
<feature type="transmembrane region" description="Helical" evidence="1">
    <location>
        <begin position="141"/>
        <end position="158"/>
    </location>
</feature>
<keyword evidence="1" id="KW-0472">Membrane</keyword>
<keyword evidence="1" id="KW-1133">Transmembrane helix</keyword>
<feature type="transmembrane region" description="Helical" evidence="1">
    <location>
        <begin position="61"/>
        <end position="83"/>
    </location>
</feature>
<evidence type="ECO:0000313" key="2">
    <source>
        <dbReference type="EMBL" id="POV95657.1"/>
    </source>
</evidence>
<feature type="transmembrane region" description="Helical" evidence="1">
    <location>
        <begin position="277"/>
        <end position="298"/>
    </location>
</feature>
<sequence length="476" mass="54153">IMLSSHGRFMATKESEQIAFFQGQQTSVQSHHCHRLFDFLHHNSARGRTVGLIHVEVLNEIVVLMLVFSVSNYLISFFFFPIISIKITGSESELVAVIDLVTQEFVEQGSLVFSKKLILRTCKFPIAANKHPHNITDYKLAYVRLFLWICGIETVMSFSSLRARARAGASIRLPRYVRLFANGTLLAVLIIPGGQCDMALVMEYNALMADHCFNSMKSIEGIESGGDRIVEILLKAAPTYTPATYNPLSLFALILEPAQGMLEATKRFAHYVKFLQILYIVQHLLIATLYVPTSFYALRGLRNQTIPESVLKPSTTGHEIEEEEGALRPEYQLQIMSLPNMKTPAEEMEDQEKVRKRLVIHACLLYLDTVLYCPPLMYMLSYKGIRFFNDPTWVLIEQLGTHGHTALIGNIIANQKQFMPTRNSPDLPISPRRRQIIWPIIILINLNVAGNQKEIELTMNHFLPSKMCLLRKSFCY</sequence>
<feature type="transmembrane region" description="Helical" evidence="1">
    <location>
        <begin position="358"/>
        <end position="380"/>
    </location>
</feature>
<evidence type="ECO:0000256" key="1">
    <source>
        <dbReference type="SAM" id="Phobius"/>
    </source>
</evidence>
<name>A0A2S4UEE5_9BASI</name>
<dbReference type="AlphaFoldDB" id="A0A2S4UEE5"/>
<dbReference type="EMBL" id="PKSL01000333">
    <property type="protein sequence ID" value="POV95657.1"/>
    <property type="molecule type" value="Genomic_DNA"/>
</dbReference>
<dbReference type="Proteomes" id="UP000239156">
    <property type="component" value="Unassembled WGS sequence"/>
</dbReference>
<gene>
    <name evidence="2" type="ORF">PSTT_16117</name>
</gene>
<evidence type="ECO:0000313" key="3">
    <source>
        <dbReference type="Proteomes" id="UP000239156"/>
    </source>
</evidence>
<reference evidence="2" key="1">
    <citation type="submission" date="2017-12" db="EMBL/GenBank/DDBJ databases">
        <title>Gene loss provides genomic basis for host adaptation in cereal stripe rust fungi.</title>
        <authorList>
            <person name="Xia C."/>
        </authorList>
    </citation>
    <scope>NUCLEOTIDE SEQUENCE [LARGE SCALE GENOMIC DNA]</scope>
    <source>
        <strain evidence="2">93-210</strain>
    </source>
</reference>
<organism evidence="2 3">
    <name type="scientific">Puccinia striiformis</name>
    <dbReference type="NCBI Taxonomy" id="27350"/>
    <lineage>
        <taxon>Eukaryota</taxon>
        <taxon>Fungi</taxon>
        <taxon>Dikarya</taxon>
        <taxon>Basidiomycota</taxon>
        <taxon>Pucciniomycotina</taxon>
        <taxon>Pucciniomycetes</taxon>
        <taxon>Pucciniales</taxon>
        <taxon>Pucciniaceae</taxon>
        <taxon>Puccinia</taxon>
    </lineage>
</organism>
<feature type="transmembrane region" description="Helical" evidence="1">
    <location>
        <begin position="179"/>
        <end position="201"/>
    </location>
</feature>
<dbReference type="VEuPathDB" id="FungiDB:PSTT_16117"/>
<protein>
    <submittedName>
        <fullName evidence="2">Uncharacterized protein</fullName>
    </submittedName>
</protein>
<keyword evidence="3" id="KW-1185">Reference proteome</keyword>
<keyword evidence="1" id="KW-0812">Transmembrane</keyword>
<dbReference type="VEuPathDB" id="FungiDB:PSHT_00008"/>
<accession>A0A2S4UEE5</accession>
<comment type="caution">
    <text evidence="2">The sequence shown here is derived from an EMBL/GenBank/DDBJ whole genome shotgun (WGS) entry which is preliminary data.</text>
</comment>
<dbReference type="VEuPathDB" id="FungiDB:PSHT_00007"/>
<proteinExistence type="predicted"/>